<dbReference type="KEGG" id="pco:PHACADRAFT_206859"/>
<evidence type="ECO:0000256" key="1">
    <source>
        <dbReference type="SAM" id="MobiDB-lite"/>
    </source>
</evidence>
<dbReference type="OrthoDB" id="2801575at2759"/>
<organism evidence="2 3">
    <name type="scientific">Phanerochaete carnosa (strain HHB-10118-sp)</name>
    <name type="common">White-rot fungus</name>
    <name type="synonym">Peniophora carnosa</name>
    <dbReference type="NCBI Taxonomy" id="650164"/>
    <lineage>
        <taxon>Eukaryota</taxon>
        <taxon>Fungi</taxon>
        <taxon>Dikarya</taxon>
        <taxon>Basidiomycota</taxon>
        <taxon>Agaricomycotina</taxon>
        <taxon>Agaricomycetes</taxon>
        <taxon>Polyporales</taxon>
        <taxon>Phanerochaetaceae</taxon>
        <taxon>Phanerochaete</taxon>
    </lineage>
</organism>
<dbReference type="AlphaFoldDB" id="K5X584"/>
<reference evidence="2 3" key="1">
    <citation type="journal article" date="2012" name="BMC Genomics">
        <title>Comparative genomics of the white-rot fungi, Phanerochaete carnosa and P. chrysosporium, to elucidate the genetic basis of the distinct wood types they colonize.</title>
        <authorList>
            <person name="Suzuki H."/>
            <person name="MacDonald J."/>
            <person name="Syed K."/>
            <person name="Salamov A."/>
            <person name="Hori C."/>
            <person name="Aerts A."/>
            <person name="Henrissat B."/>
            <person name="Wiebenga A."/>
            <person name="vanKuyk P.A."/>
            <person name="Barry K."/>
            <person name="Lindquist E."/>
            <person name="LaButti K."/>
            <person name="Lapidus A."/>
            <person name="Lucas S."/>
            <person name="Coutinho P."/>
            <person name="Gong Y."/>
            <person name="Samejima M."/>
            <person name="Mahadevan R."/>
            <person name="Abou-Zaid M."/>
            <person name="de Vries R.P."/>
            <person name="Igarashi K."/>
            <person name="Yadav J.S."/>
            <person name="Grigoriev I.V."/>
            <person name="Master E.R."/>
        </authorList>
    </citation>
    <scope>NUCLEOTIDE SEQUENCE [LARGE SCALE GENOMIC DNA]</scope>
    <source>
        <strain evidence="2 3">HHB-10118-sp</strain>
    </source>
</reference>
<dbReference type="InParanoid" id="K5X584"/>
<accession>K5X584</accession>
<evidence type="ECO:0000313" key="3">
    <source>
        <dbReference type="Proteomes" id="UP000008370"/>
    </source>
</evidence>
<evidence type="ECO:0000313" key="2">
    <source>
        <dbReference type="EMBL" id="EKM58017.1"/>
    </source>
</evidence>
<dbReference type="Proteomes" id="UP000008370">
    <property type="component" value="Unassembled WGS sequence"/>
</dbReference>
<name>K5X584_PHACS</name>
<protein>
    <submittedName>
        <fullName evidence="2">Uncharacterized protein</fullName>
    </submittedName>
</protein>
<dbReference type="RefSeq" id="XP_007393348.1">
    <property type="nucleotide sequence ID" value="XM_007393286.1"/>
</dbReference>
<gene>
    <name evidence="2" type="ORF">PHACADRAFT_206859</name>
</gene>
<dbReference type="EMBL" id="JH930470">
    <property type="protein sequence ID" value="EKM58017.1"/>
    <property type="molecule type" value="Genomic_DNA"/>
</dbReference>
<keyword evidence="3" id="KW-1185">Reference proteome</keyword>
<proteinExistence type="predicted"/>
<dbReference type="HOGENOM" id="CLU_642669_0_0_1"/>
<feature type="region of interest" description="Disordered" evidence="1">
    <location>
        <begin position="356"/>
        <end position="393"/>
    </location>
</feature>
<dbReference type="GeneID" id="18912553"/>
<sequence length="427" mass="49437">MVYFDPIGVDWPLPVQKEHIILQLSPVAMAKHFSSPQLDSDFSAISTRKYQAIFSHFLEEPSVEKPWHLCELYILHEISPSKVSQEEYNKKHRPAGNGAVPSIADKELAEAIKTTFPPSSLKPTYLLQSVHARIRTRLCELPRAAPNLFMQDSEQWRQLYRTLSRASEYRPDHAFAFECRRCFVKRTVDPATQPVKSSEEQPAPWRKEEQSGVYLLPHFEYSFDLDQPVSLGRFWEEEHAEIVSLLRTVVPSIPERGRIPITWACVPDDEREERVHFVEHPRSESPMTELRNRMYRRQPDSFDPEPRPSMLRRLSSNFSRLLATRVPKPAPPEVAPSATEYVDKVDKPSDSIYVEAPATPREKGVKVIVPASKSEQRPESRSSQSLISGRHKQLPEFIDRPFIPFADSYKVEKKEEKREGTREHYDR</sequence>